<feature type="chain" id="PRO_5013155303" evidence="5">
    <location>
        <begin position="24"/>
        <end position="616"/>
    </location>
</feature>
<dbReference type="EMBL" id="FQVW01000017">
    <property type="protein sequence ID" value="SHG14103.1"/>
    <property type="molecule type" value="Genomic_DNA"/>
</dbReference>
<keyword evidence="8" id="KW-1185">Reference proteome</keyword>
<dbReference type="InterPro" id="IPR000914">
    <property type="entry name" value="SBP_5_dom"/>
</dbReference>
<dbReference type="GO" id="GO:0015833">
    <property type="term" value="P:peptide transport"/>
    <property type="evidence" value="ECO:0007669"/>
    <property type="project" value="TreeGrafter"/>
</dbReference>
<feature type="signal peptide" evidence="5">
    <location>
        <begin position="1"/>
        <end position="23"/>
    </location>
</feature>
<evidence type="ECO:0000313" key="7">
    <source>
        <dbReference type="EMBL" id="SHG14103.1"/>
    </source>
</evidence>
<keyword evidence="3 5" id="KW-0732">Signal</keyword>
<dbReference type="RefSeq" id="WP_327196141.1">
    <property type="nucleotide sequence ID" value="NZ_FQVW01000017.1"/>
</dbReference>
<proteinExistence type="inferred from homology"/>
<dbReference type="PIRSF" id="PIRSF002741">
    <property type="entry name" value="MppA"/>
    <property type="match status" value="1"/>
</dbReference>
<dbReference type="GO" id="GO:1904680">
    <property type="term" value="F:peptide transmembrane transporter activity"/>
    <property type="evidence" value="ECO:0007669"/>
    <property type="project" value="TreeGrafter"/>
</dbReference>
<dbReference type="Gene3D" id="3.40.190.10">
    <property type="entry name" value="Periplasmic binding protein-like II"/>
    <property type="match status" value="1"/>
</dbReference>
<feature type="compositionally biased region" description="Low complexity" evidence="4">
    <location>
        <begin position="34"/>
        <end position="48"/>
    </location>
</feature>
<dbReference type="SUPFAM" id="SSF53850">
    <property type="entry name" value="Periplasmic binding protein-like II"/>
    <property type="match status" value="1"/>
</dbReference>
<feature type="region of interest" description="Disordered" evidence="4">
    <location>
        <begin position="30"/>
        <end position="80"/>
    </location>
</feature>
<evidence type="ECO:0000256" key="2">
    <source>
        <dbReference type="ARBA" id="ARBA00022448"/>
    </source>
</evidence>
<dbReference type="AlphaFoldDB" id="A0A1M5HDR6"/>
<dbReference type="PANTHER" id="PTHR30290">
    <property type="entry name" value="PERIPLASMIC BINDING COMPONENT OF ABC TRANSPORTER"/>
    <property type="match status" value="1"/>
</dbReference>
<dbReference type="PANTHER" id="PTHR30290:SF9">
    <property type="entry name" value="OLIGOPEPTIDE-BINDING PROTEIN APPA"/>
    <property type="match status" value="1"/>
</dbReference>
<protein>
    <submittedName>
        <fullName evidence="7">Peptide/nickel transport system substrate-binding protein</fullName>
    </submittedName>
</protein>
<evidence type="ECO:0000256" key="3">
    <source>
        <dbReference type="ARBA" id="ARBA00022729"/>
    </source>
</evidence>
<dbReference type="Pfam" id="PF00496">
    <property type="entry name" value="SBP_bac_5"/>
    <property type="match status" value="1"/>
</dbReference>
<evidence type="ECO:0000259" key="6">
    <source>
        <dbReference type="Pfam" id="PF00496"/>
    </source>
</evidence>
<dbReference type="Gene3D" id="3.90.76.10">
    <property type="entry name" value="Dipeptide-binding Protein, Domain 1"/>
    <property type="match status" value="1"/>
</dbReference>
<organism evidence="7 8">
    <name type="scientific">Ornithinibacillus halophilus</name>
    <dbReference type="NCBI Taxonomy" id="930117"/>
    <lineage>
        <taxon>Bacteria</taxon>
        <taxon>Bacillati</taxon>
        <taxon>Bacillota</taxon>
        <taxon>Bacilli</taxon>
        <taxon>Bacillales</taxon>
        <taxon>Bacillaceae</taxon>
        <taxon>Ornithinibacillus</taxon>
    </lineage>
</organism>
<evidence type="ECO:0000256" key="1">
    <source>
        <dbReference type="ARBA" id="ARBA00005695"/>
    </source>
</evidence>
<dbReference type="InterPro" id="IPR039424">
    <property type="entry name" value="SBP_5"/>
</dbReference>
<comment type="similarity">
    <text evidence="1">Belongs to the bacterial solute-binding protein 5 family.</text>
</comment>
<dbReference type="Proteomes" id="UP000183988">
    <property type="component" value="Unassembled WGS sequence"/>
</dbReference>
<dbReference type="GO" id="GO:0042597">
    <property type="term" value="C:periplasmic space"/>
    <property type="evidence" value="ECO:0007669"/>
    <property type="project" value="UniProtKB-ARBA"/>
</dbReference>
<feature type="domain" description="Solute-binding protein family 5" evidence="6">
    <location>
        <begin position="120"/>
        <end position="524"/>
    </location>
</feature>
<dbReference type="PROSITE" id="PS51257">
    <property type="entry name" value="PROKAR_LIPOPROTEIN"/>
    <property type="match status" value="1"/>
</dbReference>
<dbReference type="CDD" id="cd08514">
    <property type="entry name" value="PBP2_AppA_like"/>
    <property type="match status" value="1"/>
</dbReference>
<evidence type="ECO:0000313" key="8">
    <source>
        <dbReference type="Proteomes" id="UP000183988"/>
    </source>
</evidence>
<gene>
    <name evidence="7" type="ORF">SAMN05216225_101718</name>
</gene>
<evidence type="ECO:0000256" key="4">
    <source>
        <dbReference type="SAM" id="MobiDB-lite"/>
    </source>
</evidence>
<name>A0A1M5HDR6_9BACI</name>
<keyword evidence="2" id="KW-0813">Transport</keyword>
<dbReference type="GO" id="GO:0043190">
    <property type="term" value="C:ATP-binding cassette (ABC) transporter complex"/>
    <property type="evidence" value="ECO:0007669"/>
    <property type="project" value="InterPro"/>
</dbReference>
<sequence length="616" mass="68724">MIKRSKFSLAILMLVLVLGVFLAACGGDSDDNNDNNNNDDQTNDQTNDNNDDNSNDSTNDEGNDNDSASGEPQMGGKLVGAMDTAPAGVFNPIFYEEAYEANILDFTHEGLLSQDDTLQFGPGLAHDWDINEDNTEITLYLEEGVKWHDGEDFTADDVVFTYRSIASPGYIEAGGVRTEYVDKLVGYEDFVNGDTDEFEGVVAEDELTVTFKFAQPNVTILKDVAFPIIPEHVFADVPIGEMPEHPGTLDAGEVIGTGPFMFTEMLEREQYVLEKNPDYWQGEPYLDSITWRIVEGSVMLGLLENGEIDFIADPNGVAAQDYESVAGLDHIKIHEQADFGYQLMGFIHNHRTAEDAESGTINPDNWVPNEDMGDPLVRQAIAWTIDRQAIVDQLLLGHGSVINAPIAQQFWAYDESAATLYEKDLDKAAELLDEAGYVDADGDGYRDTPDGEEWVVNLNYPTGNELRERSAPILAQMIEEAGIQVDLRQPKEMTAYVEDLTNNTGDWDIYLLGWSLGSGDPDPSGLWRSQDAYNFGRWNNPDSDQLIADAITPPDAFEQSYREEVYSEWQGYFSEDLPALLLYAQNKIYGFNERLNGVNPMPYGFNNDPHLWWVSE</sequence>
<dbReference type="STRING" id="930117.SAMN05216225_101718"/>
<reference evidence="7 8" key="1">
    <citation type="submission" date="2016-11" db="EMBL/GenBank/DDBJ databases">
        <authorList>
            <person name="Jaros S."/>
            <person name="Januszkiewicz K."/>
            <person name="Wedrychowicz H."/>
        </authorList>
    </citation>
    <scope>NUCLEOTIDE SEQUENCE [LARGE SCALE GENOMIC DNA]</scope>
    <source>
        <strain evidence="7 8">IBRC-M 10683</strain>
    </source>
</reference>
<evidence type="ECO:0000256" key="5">
    <source>
        <dbReference type="SAM" id="SignalP"/>
    </source>
</evidence>
<accession>A0A1M5HDR6</accession>
<dbReference type="Gene3D" id="3.10.105.10">
    <property type="entry name" value="Dipeptide-binding Protein, Domain 3"/>
    <property type="match status" value="1"/>
</dbReference>
<feature type="compositionally biased region" description="Acidic residues" evidence="4">
    <location>
        <begin position="49"/>
        <end position="64"/>
    </location>
</feature>
<dbReference type="InterPro" id="IPR030678">
    <property type="entry name" value="Peptide/Ni-bd"/>
</dbReference>